<feature type="region of interest" description="Disordered" evidence="6">
    <location>
        <begin position="1"/>
        <end position="41"/>
    </location>
</feature>
<evidence type="ECO:0000256" key="1">
    <source>
        <dbReference type="ARBA" id="ARBA00002889"/>
    </source>
</evidence>
<dbReference type="STRING" id="578458.D8PVT3"/>
<sequence length="257" mass="28159">MANPRQRRKARSSSHKTVSHSRHAKRNHFNKSPAIRGPKALQDAWDSRKTVKQNYAALGLAYSLNPIASGGTENSTRAATQQSTPESVEQPTASTSKTSEKSAIPKGHGRIIRDEAGNIIRVELAPEDEEEQAANQEPMDLDMEQLEPKLDQGVARQWVHGLGHNDGSVGKGKTVVKELERIATSIHTDSTTVAAPISGVGPRSTSEREKVYLQRLLEKHGKDVDSMARDRKLNTDQRTAGELRRALRRAGIALGDV</sequence>
<dbReference type="InParanoid" id="D8PVT3"/>
<evidence type="ECO:0000256" key="5">
    <source>
        <dbReference type="ARBA" id="ARBA00023242"/>
    </source>
</evidence>
<dbReference type="HOGENOM" id="CLU_078857_1_0_1"/>
<reference evidence="7 8" key="1">
    <citation type="journal article" date="2010" name="Nat. Biotechnol.">
        <title>Genome sequence of the model mushroom Schizophyllum commune.</title>
        <authorList>
            <person name="Ohm R.A."/>
            <person name="de Jong J.F."/>
            <person name="Lugones L.G."/>
            <person name="Aerts A."/>
            <person name="Kothe E."/>
            <person name="Stajich J.E."/>
            <person name="de Vries R.P."/>
            <person name="Record E."/>
            <person name="Levasseur A."/>
            <person name="Baker S.E."/>
            <person name="Bartholomew K.A."/>
            <person name="Coutinho P.M."/>
            <person name="Erdmann S."/>
            <person name="Fowler T.J."/>
            <person name="Gathman A.C."/>
            <person name="Lombard V."/>
            <person name="Henrissat B."/>
            <person name="Knabe N."/>
            <person name="Kuees U."/>
            <person name="Lilly W.W."/>
            <person name="Lindquist E."/>
            <person name="Lucas S."/>
            <person name="Magnuson J.K."/>
            <person name="Piumi F."/>
            <person name="Raudaskoski M."/>
            <person name="Salamov A."/>
            <person name="Schmutz J."/>
            <person name="Schwarze F.W.M.R."/>
            <person name="vanKuyk P.A."/>
            <person name="Horton J.S."/>
            <person name="Grigoriev I.V."/>
            <person name="Woesten H.A.B."/>
        </authorList>
    </citation>
    <scope>NUCLEOTIDE SEQUENCE [LARGE SCALE GENOMIC DNA]</scope>
    <source>
        <strain evidence="8">H4-8 / FGSC 9210</strain>
    </source>
</reference>
<protein>
    <recommendedName>
        <fullName evidence="4">Nucleolar protein 16</fullName>
    </recommendedName>
</protein>
<dbReference type="OMA" id="MQQTEAD"/>
<keyword evidence="8" id="KW-1185">Reference proteome</keyword>
<dbReference type="InterPro" id="IPR019002">
    <property type="entry name" value="Ribosome_biogenesis_Nop16"/>
</dbReference>
<dbReference type="KEGG" id="scm:SCHCO_02607368"/>
<dbReference type="RefSeq" id="XP_003035820.1">
    <property type="nucleotide sequence ID" value="XM_003035774.1"/>
</dbReference>
<dbReference type="Pfam" id="PF09420">
    <property type="entry name" value="Nop16"/>
    <property type="match status" value="1"/>
</dbReference>
<evidence type="ECO:0000256" key="4">
    <source>
        <dbReference type="ARBA" id="ARBA00015522"/>
    </source>
</evidence>
<evidence type="ECO:0000256" key="6">
    <source>
        <dbReference type="SAM" id="MobiDB-lite"/>
    </source>
</evidence>
<comment type="function">
    <text evidence="1">Involved in the biogenesis of the 60S ribosomal subunit.</text>
</comment>
<feature type="compositionally biased region" description="Basic residues" evidence="6">
    <location>
        <begin position="1"/>
        <end position="29"/>
    </location>
</feature>
<evidence type="ECO:0000256" key="2">
    <source>
        <dbReference type="ARBA" id="ARBA00004604"/>
    </source>
</evidence>
<evidence type="ECO:0000256" key="3">
    <source>
        <dbReference type="ARBA" id="ARBA00008479"/>
    </source>
</evidence>
<name>D8PVT3_SCHCM</name>
<dbReference type="VEuPathDB" id="FungiDB:SCHCODRAFT_02607368"/>
<gene>
    <name evidence="7" type="ORF">SCHCODRAFT_65547</name>
</gene>
<dbReference type="GO" id="GO:0042273">
    <property type="term" value="P:ribosomal large subunit biogenesis"/>
    <property type="evidence" value="ECO:0007669"/>
    <property type="project" value="TreeGrafter"/>
</dbReference>
<proteinExistence type="inferred from homology"/>
<dbReference type="PANTHER" id="PTHR13243">
    <property type="entry name" value="HSPC111 PROTEIN-RELATED"/>
    <property type="match status" value="1"/>
</dbReference>
<dbReference type="Proteomes" id="UP000007431">
    <property type="component" value="Unassembled WGS sequence"/>
</dbReference>
<comment type="similarity">
    <text evidence="3">Belongs to the NOP16 family.</text>
</comment>
<keyword evidence="5" id="KW-0539">Nucleus</keyword>
<dbReference type="GO" id="GO:0005730">
    <property type="term" value="C:nucleolus"/>
    <property type="evidence" value="ECO:0007669"/>
    <property type="project" value="UniProtKB-SubCell"/>
</dbReference>
<dbReference type="EMBL" id="GL377303">
    <property type="protein sequence ID" value="EFJ00918.1"/>
    <property type="molecule type" value="Genomic_DNA"/>
</dbReference>
<evidence type="ECO:0000313" key="7">
    <source>
        <dbReference type="EMBL" id="EFJ00918.1"/>
    </source>
</evidence>
<dbReference type="eggNOG" id="KOG4771">
    <property type="taxonomic scope" value="Eukaryota"/>
</dbReference>
<evidence type="ECO:0000313" key="8">
    <source>
        <dbReference type="Proteomes" id="UP000007431"/>
    </source>
</evidence>
<feature type="compositionally biased region" description="Polar residues" evidence="6">
    <location>
        <begin position="72"/>
        <end position="91"/>
    </location>
</feature>
<organism evidence="8">
    <name type="scientific">Schizophyllum commune (strain H4-8 / FGSC 9210)</name>
    <name type="common">Split gill fungus</name>
    <dbReference type="NCBI Taxonomy" id="578458"/>
    <lineage>
        <taxon>Eukaryota</taxon>
        <taxon>Fungi</taxon>
        <taxon>Dikarya</taxon>
        <taxon>Basidiomycota</taxon>
        <taxon>Agaricomycotina</taxon>
        <taxon>Agaricomycetes</taxon>
        <taxon>Agaricomycetidae</taxon>
        <taxon>Agaricales</taxon>
        <taxon>Schizophyllaceae</taxon>
        <taxon>Schizophyllum</taxon>
    </lineage>
</organism>
<accession>D8PVT3</accession>
<dbReference type="GeneID" id="9587546"/>
<dbReference type="OrthoDB" id="285729at2759"/>
<dbReference type="FunCoup" id="D8PVT3">
    <property type="interactions" value="140"/>
</dbReference>
<dbReference type="AlphaFoldDB" id="D8PVT3"/>
<comment type="subcellular location">
    <subcellularLocation>
        <location evidence="2">Nucleus</location>
        <location evidence="2">Nucleolus</location>
    </subcellularLocation>
</comment>
<feature type="region of interest" description="Disordered" evidence="6">
    <location>
        <begin position="72"/>
        <end position="112"/>
    </location>
</feature>
<dbReference type="PANTHER" id="PTHR13243:SF1">
    <property type="entry name" value="NUCLEOLAR PROTEIN 16"/>
    <property type="match status" value="1"/>
</dbReference>